<dbReference type="InterPro" id="IPR014001">
    <property type="entry name" value="Helicase_ATP-bd"/>
</dbReference>
<dbReference type="InterPro" id="IPR049730">
    <property type="entry name" value="SNF2/RAD54-like_C"/>
</dbReference>
<evidence type="ECO:0000256" key="3">
    <source>
        <dbReference type="ARBA" id="ARBA00022806"/>
    </source>
</evidence>
<dbReference type="NCBIfam" id="NF038317">
    <property type="entry name" value="DISARM_DrmD"/>
    <property type="match status" value="1"/>
</dbReference>
<evidence type="ECO:0000313" key="10">
    <source>
        <dbReference type="Proteomes" id="UP000250222"/>
    </source>
</evidence>
<keyword evidence="10" id="KW-1185">Reference proteome</keyword>
<dbReference type="GO" id="GO:0004386">
    <property type="term" value="F:helicase activity"/>
    <property type="evidence" value="ECO:0007669"/>
    <property type="project" value="UniProtKB-KW"/>
</dbReference>
<accession>A0A2Y9C2T6</accession>
<evidence type="ECO:0000256" key="6">
    <source>
        <dbReference type="SAM" id="MobiDB-lite"/>
    </source>
</evidence>
<evidence type="ECO:0000256" key="1">
    <source>
        <dbReference type="ARBA" id="ARBA00022741"/>
    </source>
</evidence>
<keyword evidence="2" id="KW-0378">Hydrolase</keyword>
<dbReference type="SMART" id="SM00490">
    <property type="entry name" value="HELICc"/>
    <property type="match status" value="1"/>
</dbReference>
<dbReference type="AlphaFoldDB" id="A0A2Y9C2T6"/>
<keyword evidence="5" id="KW-0175">Coiled coil</keyword>
<evidence type="ECO:0000256" key="5">
    <source>
        <dbReference type="SAM" id="Coils"/>
    </source>
</evidence>
<feature type="domain" description="Helicase ATP-binding" evidence="7">
    <location>
        <begin position="113"/>
        <end position="307"/>
    </location>
</feature>
<protein>
    <submittedName>
        <fullName evidence="9">SNF2 family N-terminal domain-containing protein</fullName>
    </submittedName>
</protein>
<name>A0A2Y9C2T6_9MICO</name>
<proteinExistence type="predicted"/>
<evidence type="ECO:0000259" key="7">
    <source>
        <dbReference type="PROSITE" id="PS51192"/>
    </source>
</evidence>
<dbReference type="CDD" id="cd18011">
    <property type="entry name" value="DEXDc_RapA"/>
    <property type="match status" value="1"/>
</dbReference>
<dbReference type="InterPro" id="IPR057342">
    <property type="entry name" value="DEXDc_RapA"/>
</dbReference>
<keyword evidence="4" id="KW-0067">ATP-binding</keyword>
<reference evidence="9 10" key="1">
    <citation type="submission" date="2016-10" db="EMBL/GenBank/DDBJ databases">
        <authorList>
            <person name="Cai Z."/>
        </authorList>
    </citation>
    <scope>NUCLEOTIDE SEQUENCE [LARGE SCALE GENOMIC DNA]</scope>
    <source>
        <strain evidence="9 10">CGMCC 1.10826</strain>
    </source>
</reference>
<gene>
    <name evidence="9" type="ORF">SAMN05216184_101315</name>
</gene>
<dbReference type="Proteomes" id="UP000250222">
    <property type="component" value="Unassembled WGS sequence"/>
</dbReference>
<dbReference type="InterPro" id="IPR038718">
    <property type="entry name" value="SNF2-like_sf"/>
</dbReference>
<sequence>MVTDVAAQALPRSSADDDVTEIQHAVTLQAMGEDAAGDELRVVWEIEPGRAAVTERGLPRQIDPDRFDHPGTLAAFVDALRWGAVTSADPGTYQAPFRSGAAVEPYQLEPLRRALSAPRTNLLLADDVGLGKTIEAGLVIQELLLRHRARSVVVVCPAGLVLKWRDEMLEKFGLSFEVVSSETMKDVRRRYGVHANPFVLFPRVIVSMSWLPGPRAQRMLQSAFGAARRTGRDGRVFDVLVVDEAHHVAPSAPQQAAGRRGYAVDSQRTAAVRDLARRCEHRLFLSATPHNGYEESFTALLEMIDEHRFARGAQIDRTALAEVAVRRLKSDVPGDRFRQRQVRPLPVEAADDEAEMYDRLTALLNRRRRAAAGAPARAADISALLLKKRFLSSPWAFARTAAAYLEARRDGREPDLPEFDDLWGDAAPDEEEGRTAQPELGALTDSRRVLEDLPPQDVADLEALIAWGRSYEARPDSRLTELVRLLEGEIRPTGTWSNERVVVFTEYVDTLEWIERVLRTAGYDSDRLAVIHGQTPADEREDIRLRFNADPSEHPVRVLLATDAAGEGIDLQRYCHRLVNFDVPFNPNRLEQRIGRIDRYGQTETPVAWHFAPVSGRSALDRDVDLLRRLLDKMQRVRTDLGSANDVLAPDLEEELMGRRRRAARPARDESARAVTDMLAGDRRMSAELTRITEGLDDVRQRLHLHPANVHRVVDTALSLAGQPTLERVGDVDTDAPVFATPTAMARTWALAVQDLDDPLTSERRHLTFDEEAGRGRQDLVHAHLGHPLVRLATRALRQELWSPHPSVQRVTAVVVPGLRDSFAAAVARLVLVGGSGVRLHEEVFLAGTRLRRRQDLGEELSEDLLATTLDGHDLRSPRPEVLRALAARWNESAEDALRARVERAVEVRAARRLGELEEALRDRREADLERVEGTFARFRETLQRSVAAMERAAREVEESLFELEGSARQRRRDIEEVRRRLDVLDDELDRERHAVDSRYEESQHHALTGALVFALTPADAEGSFA</sequence>
<dbReference type="Gene3D" id="3.40.50.300">
    <property type="entry name" value="P-loop containing nucleotide triphosphate hydrolases"/>
    <property type="match status" value="1"/>
</dbReference>
<keyword evidence="3" id="KW-0347">Helicase</keyword>
<evidence type="ECO:0000259" key="8">
    <source>
        <dbReference type="PROSITE" id="PS51194"/>
    </source>
</evidence>
<dbReference type="EMBL" id="UETB01000001">
    <property type="protein sequence ID" value="SSA36653.1"/>
    <property type="molecule type" value="Genomic_DNA"/>
</dbReference>
<dbReference type="CDD" id="cd18793">
    <property type="entry name" value="SF2_C_SNF"/>
    <property type="match status" value="1"/>
</dbReference>
<dbReference type="Gene3D" id="3.40.50.10810">
    <property type="entry name" value="Tandem AAA-ATPase domain"/>
    <property type="match status" value="1"/>
</dbReference>
<evidence type="ECO:0000313" key="9">
    <source>
        <dbReference type="EMBL" id="SSA36653.1"/>
    </source>
</evidence>
<dbReference type="InterPro" id="IPR001650">
    <property type="entry name" value="Helicase_C-like"/>
</dbReference>
<dbReference type="PROSITE" id="PS51192">
    <property type="entry name" value="HELICASE_ATP_BIND_1"/>
    <property type="match status" value="1"/>
</dbReference>
<dbReference type="PANTHER" id="PTHR10799">
    <property type="entry name" value="SNF2/RAD54 HELICASE FAMILY"/>
    <property type="match status" value="1"/>
</dbReference>
<evidence type="ECO:0000256" key="2">
    <source>
        <dbReference type="ARBA" id="ARBA00022801"/>
    </source>
</evidence>
<keyword evidence="1" id="KW-0547">Nucleotide-binding</keyword>
<feature type="domain" description="Helicase C-terminal" evidence="8">
    <location>
        <begin position="478"/>
        <end position="656"/>
    </location>
</feature>
<feature type="compositionally biased region" description="Acidic residues" evidence="6">
    <location>
        <begin position="416"/>
        <end position="432"/>
    </location>
</feature>
<dbReference type="Pfam" id="PF00176">
    <property type="entry name" value="SNF2-rel_dom"/>
    <property type="match status" value="1"/>
</dbReference>
<evidence type="ECO:0000256" key="4">
    <source>
        <dbReference type="ARBA" id="ARBA00022840"/>
    </source>
</evidence>
<dbReference type="GO" id="GO:0005524">
    <property type="term" value="F:ATP binding"/>
    <property type="evidence" value="ECO:0007669"/>
    <property type="project" value="UniProtKB-KW"/>
</dbReference>
<dbReference type="SMART" id="SM00487">
    <property type="entry name" value="DEXDc"/>
    <property type="match status" value="1"/>
</dbReference>
<dbReference type="InterPro" id="IPR000330">
    <property type="entry name" value="SNF2_N"/>
</dbReference>
<dbReference type="InterPro" id="IPR027417">
    <property type="entry name" value="P-loop_NTPase"/>
</dbReference>
<organism evidence="9 10">
    <name type="scientific">Georgenia satyanarayanai</name>
    <dbReference type="NCBI Taxonomy" id="860221"/>
    <lineage>
        <taxon>Bacteria</taxon>
        <taxon>Bacillati</taxon>
        <taxon>Actinomycetota</taxon>
        <taxon>Actinomycetes</taxon>
        <taxon>Micrococcales</taxon>
        <taxon>Bogoriellaceae</taxon>
        <taxon>Georgenia</taxon>
    </lineage>
</organism>
<dbReference type="PROSITE" id="PS51194">
    <property type="entry name" value="HELICASE_CTER"/>
    <property type="match status" value="1"/>
</dbReference>
<dbReference type="SUPFAM" id="SSF52540">
    <property type="entry name" value="P-loop containing nucleoside triphosphate hydrolases"/>
    <property type="match status" value="2"/>
</dbReference>
<dbReference type="GO" id="GO:0016787">
    <property type="term" value="F:hydrolase activity"/>
    <property type="evidence" value="ECO:0007669"/>
    <property type="project" value="UniProtKB-KW"/>
</dbReference>
<dbReference type="Pfam" id="PF00271">
    <property type="entry name" value="Helicase_C"/>
    <property type="match status" value="1"/>
</dbReference>
<feature type="coiled-coil region" evidence="5">
    <location>
        <begin position="940"/>
        <end position="995"/>
    </location>
</feature>
<feature type="region of interest" description="Disordered" evidence="6">
    <location>
        <begin position="416"/>
        <end position="439"/>
    </location>
</feature>